<sequence>MGPELASRRTSVVAQARPDTTDKTAQDFDSFLANLADKFEASSNKPAIVGYSAAALGAFFFLEWLIHLPGLNLILGFPLETVAVLLLPYFGVKYLVDKDDVAADISNAVNRVTKELPGLGK</sequence>
<accession>A0AAW1RMS4</accession>
<dbReference type="AlphaFoldDB" id="A0AAW1RMS4"/>
<reference evidence="3 4" key="1">
    <citation type="journal article" date="2024" name="Nat. Commun.">
        <title>Phylogenomics reveals the evolutionary origins of lichenization in chlorophyte algae.</title>
        <authorList>
            <person name="Puginier C."/>
            <person name="Libourel C."/>
            <person name="Otte J."/>
            <person name="Skaloud P."/>
            <person name="Haon M."/>
            <person name="Grisel S."/>
            <person name="Petersen M."/>
            <person name="Berrin J.G."/>
            <person name="Delaux P.M."/>
            <person name="Dal Grande F."/>
            <person name="Keller J."/>
        </authorList>
    </citation>
    <scope>NUCLEOTIDE SEQUENCE [LARGE SCALE GENOMIC DNA]</scope>
    <source>
        <strain evidence="3 4">SAG 245.80</strain>
    </source>
</reference>
<gene>
    <name evidence="3" type="ORF">WJX81_006644</name>
</gene>
<comment type="caution">
    <text evidence="3">The sequence shown here is derived from an EMBL/GenBank/DDBJ whole genome shotgun (WGS) entry which is preliminary data.</text>
</comment>
<feature type="transmembrane region" description="Helical" evidence="2">
    <location>
        <begin position="48"/>
        <end position="67"/>
    </location>
</feature>
<feature type="region of interest" description="Disordered" evidence="1">
    <location>
        <begin position="1"/>
        <end position="21"/>
    </location>
</feature>
<organism evidence="3 4">
    <name type="scientific">Elliptochloris bilobata</name>
    <dbReference type="NCBI Taxonomy" id="381761"/>
    <lineage>
        <taxon>Eukaryota</taxon>
        <taxon>Viridiplantae</taxon>
        <taxon>Chlorophyta</taxon>
        <taxon>core chlorophytes</taxon>
        <taxon>Trebouxiophyceae</taxon>
        <taxon>Trebouxiophyceae incertae sedis</taxon>
        <taxon>Elliptochloris clade</taxon>
        <taxon>Elliptochloris</taxon>
    </lineage>
</organism>
<dbReference type="EMBL" id="JALJOU010000030">
    <property type="protein sequence ID" value="KAK9835044.1"/>
    <property type="molecule type" value="Genomic_DNA"/>
</dbReference>
<dbReference type="Proteomes" id="UP001445335">
    <property type="component" value="Unassembled WGS sequence"/>
</dbReference>
<keyword evidence="4" id="KW-1185">Reference proteome</keyword>
<name>A0AAW1RMS4_9CHLO</name>
<keyword evidence="2" id="KW-0472">Membrane</keyword>
<evidence type="ECO:0000313" key="4">
    <source>
        <dbReference type="Proteomes" id="UP001445335"/>
    </source>
</evidence>
<evidence type="ECO:0000256" key="2">
    <source>
        <dbReference type="SAM" id="Phobius"/>
    </source>
</evidence>
<evidence type="ECO:0000256" key="1">
    <source>
        <dbReference type="SAM" id="MobiDB-lite"/>
    </source>
</evidence>
<protein>
    <recommendedName>
        <fullName evidence="5">Cyanobacterial aminoacyl-tRNA synthetase CAAD domain-containing protein</fullName>
    </recommendedName>
</protein>
<keyword evidence="2" id="KW-0812">Transmembrane</keyword>
<feature type="transmembrane region" description="Helical" evidence="2">
    <location>
        <begin position="73"/>
        <end position="92"/>
    </location>
</feature>
<evidence type="ECO:0000313" key="3">
    <source>
        <dbReference type="EMBL" id="KAK9835044.1"/>
    </source>
</evidence>
<evidence type="ECO:0008006" key="5">
    <source>
        <dbReference type="Google" id="ProtNLM"/>
    </source>
</evidence>
<proteinExistence type="predicted"/>
<keyword evidence="2" id="KW-1133">Transmembrane helix</keyword>